<dbReference type="PANTHER" id="PTHR47718:SF12">
    <property type="entry name" value="PROTEIN FAR1-RELATED SEQUENCE"/>
    <property type="match status" value="1"/>
</dbReference>
<evidence type="ECO:0000313" key="2">
    <source>
        <dbReference type="EMBL" id="KAK1431869.1"/>
    </source>
</evidence>
<dbReference type="InterPro" id="IPR018289">
    <property type="entry name" value="MULE_transposase_dom"/>
</dbReference>
<name>A0AAD8P4C2_TARER</name>
<protein>
    <recommendedName>
        <fullName evidence="1">MULE transposase domain-containing protein</fullName>
    </recommendedName>
</protein>
<dbReference type="Proteomes" id="UP001229421">
    <property type="component" value="Unassembled WGS sequence"/>
</dbReference>
<dbReference type="EMBL" id="JAUHHV010000002">
    <property type="protein sequence ID" value="KAK1431869.1"/>
    <property type="molecule type" value="Genomic_DNA"/>
</dbReference>
<proteinExistence type="predicted"/>
<organism evidence="2 3">
    <name type="scientific">Tagetes erecta</name>
    <name type="common">African marigold</name>
    <dbReference type="NCBI Taxonomy" id="13708"/>
    <lineage>
        <taxon>Eukaryota</taxon>
        <taxon>Viridiplantae</taxon>
        <taxon>Streptophyta</taxon>
        <taxon>Embryophyta</taxon>
        <taxon>Tracheophyta</taxon>
        <taxon>Spermatophyta</taxon>
        <taxon>Magnoliopsida</taxon>
        <taxon>eudicotyledons</taxon>
        <taxon>Gunneridae</taxon>
        <taxon>Pentapetalae</taxon>
        <taxon>asterids</taxon>
        <taxon>campanulids</taxon>
        <taxon>Asterales</taxon>
        <taxon>Asteraceae</taxon>
        <taxon>Asteroideae</taxon>
        <taxon>Heliantheae alliance</taxon>
        <taxon>Tageteae</taxon>
        <taxon>Tagetes</taxon>
    </lineage>
</organism>
<comment type="caution">
    <text evidence="2">The sequence shown here is derived from an EMBL/GenBank/DDBJ whole genome shotgun (WGS) entry which is preliminary data.</text>
</comment>
<evidence type="ECO:0000259" key="1">
    <source>
        <dbReference type="Pfam" id="PF10551"/>
    </source>
</evidence>
<keyword evidence="3" id="KW-1185">Reference proteome</keyword>
<feature type="domain" description="MULE transposase" evidence="1">
    <location>
        <begin position="60"/>
        <end position="142"/>
    </location>
</feature>
<dbReference type="PANTHER" id="PTHR47718">
    <property type="entry name" value="OS01G0519700 PROTEIN"/>
    <property type="match status" value="1"/>
</dbReference>
<reference evidence="2" key="1">
    <citation type="journal article" date="2023" name="bioRxiv">
        <title>Improved chromosome-level genome assembly for marigold (Tagetes erecta).</title>
        <authorList>
            <person name="Jiang F."/>
            <person name="Yuan L."/>
            <person name="Wang S."/>
            <person name="Wang H."/>
            <person name="Xu D."/>
            <person name="Wang A."/>
            <person name="Fan W."/>
        </authorList>
    </citation>
    <scope>NUCLEOTIDE SEQUENCE</scope>
    <source>
        <strain evidence="2">WSJ</strain>
        <tissue evidence="2">Leaf</tissue>
    </source>
</reference>
<dbReference type="AlphaFoldDB" id="A0AAD8P4C2"/>
<gene>
    <name evidence="2" type="ORF">QVD17_08619</name>
</gene>
<accession>A0AAD8P4C2</accession>
<evidence type="ECO:0000313" key="3">
    <source>
        <dbReference type="Proteomes" id="UP001229421"/>
    </source>
</evidence>
<sequence length="306" mass="35271">MAPPIFAIPNFDSSSMNQDYSPTTVFNTPNGTLSWIPNVPTEFKHVVGMKFSKMDNSIKMYTMIFVPFTGIDNHKRCVTYGAGLLFSETIESYTWLLDAFPKTHCKHSLLVLTDQDPAMKQAVASVFTQSRHRLCMWHIMKKASFQVVDVDGLKSYTITHVDKNRDFVNDFTLYYNYVKMDPTGDCISCSCMSWTRIGYLRRHIFYVFRFIKVDHIPDKYICSRWRCGVLPKSVYNLEYRYGGDQSSHSVRSGGHVVLTNHLKTVKRQILENIPEAVDSDDPVEDVLSECLVHQKKLKLLVPIRRV</sequence>
<dbReference type="Pfam" id="PF10551">
    <property type="entry name" value="MULE"/>
    <property type="match status" value="1"/>
</dbReference>